<evidence type="ECO:0000256" key="3">
    <source>
        <dbReference type="ARBA" id="ARBA00022490"/>
    </source>
</evidence>
<dbReference type="InterPro" id="IPR036900">
    <property type="entry name" value="A-D-PHexomutase_C_sf"/>
</dbReference>
<dbReference type="CDD" id="cd04181">
    <property type="entry name" value="NTP_transferase"/>
    <property type="match status" value="1"/>
</dbReference>
<dbReference type="SUPFAM" id="SSF55957">
    <property type="entry name" value="Phosphoglucomutase, C-terminal domain"/>
    <property type="match status" value="1"/>
</dbReference>
<dbReference type="InterPro" id="IPR018357">
    <property type="entry name" value="Hexapep_transf_CS"/>
</dbReference>
<dbReference type="Gene3D" id="3.40.120.10">
    <property type="entry name" value="Alpha-D-Glucose-1,6-Bisphosphate, subunit A, domain 3"/>
    <property type="match status" value="3"/>
</dbReference>
<dbReference type="GO" id="GO:0016740">
    <property type="term" value="F:transferase activity"/>
    <property type="evidence" value="ECO:0007669"/>
    <property type="project" value="InterPro"/>
</dbReference>
<evidence type="ECO:0000259" key="5">
    <source>
        <dbReference type="Pfam" id="PF00483"/>
    </source>
</evidence>
<dbReference type="Gene3D" id="2.160.10.10">
    <property type="entry name" value="Hexapeptide repeat proteins"/>
    <property type="match status" value="1"/>
</dbReference>
<sequence length="815" mass="90546">MKNKAKAVILAGGLGTRLHPLTVELPKPMVPLLNRPLMQHTIELLVEHGFNNIDVLLYHQPEIIKDFFKTGKKDGVKLNYFQAPKDFGTAGAVNFACRNNKRPILVISADVVTNLDLSEIIRFHKKQKSLVTIGLTRVKNPLAYGIIITDRNGRIKQFLEKPSWGEVFSDTVNAGIYILEPEIFDFIPTDKPFDFSLDLFPLLLSKKLPLYGYISADYWLDIGQLEDYKKANLEALNNKIKLNGNGSTLNNFVLVGKGSIIADQALVRNTVIGENCKIKAGAIVNNSIIWDNVEIGNKAVLQDCIVTSNTTIGDKAVLSEGVVIGNQTEIGANAEINPFIKIWPRRIVEAGSRVSHSMIWRKHWSKSIFGQHGVTGQCNIEISPQFAAALGAAFGSVLGKGSKIACGRDSHKASRMIYRGLIAGALSTGLDISNLEMVPIPVNRFEIKSLKYKGGFHVRKSPFDQDVIDIKFFDQDGMDLPPSLEKKIERTFFAEDFVRTTLNETGELSYPYHRVAEEYKLGLLSHIDLAAIQKARLKIVVDYSFGSASQIFPSILGKLGLEVIALDAYIDENKITKDQTTFEHSLKQMTQIVRSVGADFGVLLDTGAEKIFICDEKGRILSGEQSLSLLAMLALKNHKNNTIAVPTKESKVIELLAKKYQGQVIRTKNSFRGMMEATKNTQLTFLGESQGGFIFPDFLPSFDAMLSVVKLAEYLAKEKKSLSKLCATIPASHLLKADLPCLTEHKGRLMRKILELLPATNKKETQDGIKIWHNNAWVLILPDTTDPVIHLYAEGGSKQQAIQMIKKYSKLVKQI</sequence>
<feature type="domain" description="EIF2B subunit epsilon/gamma LbH" evidence="9">
    <location>
        <begin position="245"/>
        <end position="336"/>
    </location>
</feature>
<dbReference type="InterPro" id="IPR005844">
    <property type="entry name" value="A-D-PHexomutase_a/b/a-I"/>
</dbReference>
<dbReference type="Pfam" id="PF02880">
    <property type="entry name" value="PGM_PMM_III"/>
    <property type="match status" value="1"/>
</dbReference>
<evidence type="ECO:0000313" key="10">
    <source>
        <dbReference type="EMBL" id="OGC33991.1"/>
    </source>
</evidence>
<dbReference type="SUPFAM" id="SSF53448">
    <property type="entry name" value="Nucleotide-diphospho-sugar transferases"/>
    <property type="match status" value="1"/>
</dbReference>
<dbReference type="Proteomes" id="UP000177309">
    <property type="component" value="Unassembled WGS sequence"/>
</dbReference>
<feature type="domain" description="Alpha-D-phosphohexomutase alpha/beta/alpha" evidence="8">
    <location>
        <begin position="623"/>
        <end position="728"/>
    </location>
</feature>
<comment type="subcellular location">
    <subcellularLocation>
        <location evidence="1">Cytoplasm</location>
        <location evidence="1">Cytosol</location>
    </subcellularLocation>
</comment>
<dbReference type="AlphaFoldDB" id="A0A1F4TMN8"/>
<dbReference type="InterPro" id="IPR005846">
    <property type="entry name" value="A-D-PHexomutase_a/b/a-III"/>
</dbReference>
<protein>
    <recommendedName>
        <fullName evidence="12">Nucleotidyltransferase</fullName>
    </recommendedName>
</protein>
<comment type="similarity">
    <text evidence="2">Belongs to the phosphohexose mutase family.</text>
</comment>
<evidence type="ECO:0000256" key="2">
    <source>
        <dbReference type="ARBA" id="ARBA00010231"/>
    </source>
</evidence>
<dbReference type="SUPFAM" id="SSF53738">
    <property type="entry name" value="Phosphoglucomutase, first 3 domains"/>
    <property type="match status" value="3"/>
</dbReference>
<dbReference type="Gene3D" id="3.30.310.50">
    <property type="entry name" value="Alpha-D-phosphohexomutase, C-terminal domain"/>
    <property type="match status" value="1"/>
</dbReference>
<evidence type="ECO:0000256" key="4">
    <source>
        <dbReference type="ARBA" id="ARBA00022553"/>
    </source>
</evidence>
<evidence type="ECO:0000313" key="11">
    <source>
        <dbReference type="Proteomes" id="UP000177309"/>
    </source>
</evidence>
<evidence type="ECO:0000259" key="7">
    <source>
        <dbReference type="Pfam" id="PF02879"/>
    </source>
</evidence>
<dbReference type="InterPro" id="IPR029044">
    <property type="entry name" value="Nucleotide-diphossugar_trans"/>
</dbReference>
<dbReference type="Pfam" id="PF25084">
    <property type="entry name" value="LbH_EIF2B"/>
    <property type="match status" value="1"/>
</dbReference>
<dbReference type="InterPro" id="IPR056764">
    <property type="entry name" value="LbH_EIF2B3/5"/>
</dbReference>
<dbReference type="PANTHER" id="PTHR22572">
    <property type="entry name" value="SUGAR-1-PHOSPHATE GUANYL TRANSFERASE"/>
    <property type="match status" value="1"/>
</dbReference>
<dbReference type="Pfam" id="PF02879">
    <property type="entry name" value="PGM_PMM_II"/>
    <property type="match status" value="1"/>
</dbReference>
<dbReference type="Pfam" id="PF00483">
    <property type="entry name" value="NTP_transferase"/>
    <property type="match status" value="1"/>
</dbReference>
<evidence type="ECO:0000259" key="8">
    <source>
        <dbReference type="Pfam" id="PF02880"/>
    </source>
</evidence>
<proteinExistence type="inferred from homology"/>
<comment type="caution">
    <text evidence="10">The sequence shown here is derived from an EMBL/GenBank/DDBJ whole genome shotgun (WGS) entry which is preliminary data.</text>
</comment>
<dbReference type="InterPro" id="IPR050486">
    <property type="entry name" value="Mannose-1P_guanyltransferase"/>
</dbReference>
<dbReference type="InterPro" id="IPR005845">
    <property type="entry name" value="A-D-PHexomutase_a/b/a-II"/>
</dbReference>
<dbReference type="EMBL" id="MEUI01000024">
    <property type="protein sequence ID" value="OGC33991.1"/>
    <property type="molecule type" value="Genomic_DNA"/>
</dbReference>
<organism evidence="10 11">
    <name type="scientific">candidate division WOR-1 bacterium RIFOXYC2_FULL_41_25</name>
    <dbReference type="NCBI Taxonomy" id="1802586"/>
    <lineage>
        <taxon>Bacteria</taxon>
        <taxon>Bacillati</taxon>
        <taxon>Saganbacteria</taxon>
    </lineage>
</organism>
<feature type="domain" description="Alpha-D-phosphohexomutase alpha/beta/alpha" evidence="6">
    <location>
        <begin position="367"/>
        <end position="498"/>
    </location>
</feature>
<dbReference type="GO" id="GO:0016868">
    <property type="term" value="F:intramolecular phosphotransferase activity"/>
    <property type="evidence" value="ECO:0007669"/>
    <property type="project" value="InterPro"/>
</dbReference>
<dbReference type="InterPro" id="IPR016055">
    <property type="entry name" value="A-D-PHexomutase_a/b/a-I/II/III"/>
</dbReference>
<keyword evidence="4" id="KW-0597">Phosphoprotein</keyword>
<evidence type="ECO:0008006" key="12">
    <source>
        <dbReference type="Google" id="ProtNLM"/>
    </source>
</evidence>
<keyword evidence="3" id="KW-0963">Cytoplasm</keyword>
<feature type="domain" description="Alpha-D-phosphohexomutase alpha/beta/alpha" evidence="7">
    <location>
        <begin position="518"/>
        <end position="618"/>
    </location>
</feature>
<feature type="domain" description="Nucleotidyl transferase" evidence="5">
    <location>
        <begin position="6"/>
        <end position="236"/>
    </location>
</feature>
<reference evidence="10 11" key="1">
    <citation type="journal article" date="2016" name="Nat. Commun.">
        <title>Thousands of microbial genomes shed light on interconnected biogeochemical processes in an aquifer system.</title>
        <authorList>
            <person name="Anantharaman K."/>
            <person name="Brown C.T."/>
            <person name="Hug L.A."/>
            <person name="Sharon I."/>
            <person name="Castelle C.J."/>
            <person name="Probst A.J."/>
            <person name="Thomas B.C."/>
            <person name="Singh A."/>
            <person name="Wilkins M.J."/>
            <person name="Karaoz U."/>
            <person name="Brodie E.L."/>
            <person name="Williams K.H."/>
            <person name="Hubbard S.S."/>
            <person name="Banfield J.F."/>
        </authorList>
    </citation>
    <scope>NUCLEOTIDE SEQUENCE [LARGE SCALE GENOMIC DNA]</scope>
</reference>
<dbReference type="GO" id="GO:0005975">
    <property type="term" value="P:carbohydrate metabolic process"/>
    <property type="evidence" value="ECO:0007669"/>
    <property type="project" value="InterPro"/>
</dbReference>
<dbReference type="PROSITE" id="PS00101">
    <property type="entry name" value="HEXAPEP_TRANSFERASES"/>
    <property type="match status" value="1"/>
</dbReference>
<name>A0A1F4TMN8_UNCSA</name>
<evidence type="ECO:0000259" key="6">
    <source>
        <dbReference type="Pfam" id="PF02878"/>
    </source>
</evidence>
<evidence type="ECO:0000259" key="9">
    <source>
        <dbReference type="Pfam" id="PF25084"/>
    </source>
</evidence>
<evidence type="ECO:0000256" key="1">
    <source>
        <dbReference type="ARBA" id="ARBA00004514"/>
    </source>
</evidence>
<dbReference type="Pfam" id="PF02878">
    <property type="entry name" value="PGM_PMM_I"/>
    <property type="match status" value="1"/>
</dbReference>
<gene>
    <name evidence="10" type="ORF">A2462_01370</name>
</gene>
<dbReference type="InterPro" id="IPR005835">
    <property type="entry name" value="NTP_transferase_dom"/>
</dbReference>
<accession>A0A1F4TMN8</accession>
<dbReference type="Gene3D" id="3.90.550.10">
    <property type="entry name" value="Spore Coat Polysaccharide Biosynthesis Protein SpsA, Chain A"/>
    <property type="match status" value="1"/>
</dbReference>